<dbReference type="PROSITE" id="PS00372">
    <property type="entry name" value="PTS_EIIA_TYPE_2_HIS"/>
    <property type="match status" value="1"/>
</dbReference>
<dbReference type="AlphaFoldDB" id="A0A561QSS2"/>
<dbReference type="PANTHER" id="PTHR47738:SF1">
    <property type="entry name" value="NITROGEN REGULATORY PROTEIN"/>
    <property type="match status" value="1"/>
</dbReference>
<dbReference type="PROSITE" id="PS51094">
    <property type="entry name" value="PTS_EIIA_TYPE_2"/>
    <property type="match status" value="1"/>
</dbReference>
<dbReference type="RefSeq" id="WP_145639259.1">
    <property type="nucleotide sequence ID" value="NZ_VIWP01000004.1"/>
</dbReference>
<keyword evidence="3" id="KW-1185">Reference proteome</keyword>
<dbReference type="Pfam" id="PF00359">
    <property type="entry name" value="PTS_EIIA_2"/>
    <property type="match status" value="1"/>
</dbReference>
<comment type="caution">
    <text evidence="2">The sequence shown here is derived from an EMBL/GenBank/DDBJ whole genome shotgun (WGS) entry which is preliminary data.</text>
</comment>
<accession>A0A561QSS2</accession>
<evidence type="ECO:0000313" key="2">
    <source>
        <dbReference type="EMBL" id="TWF53438.1"/>
    </source>
</evidence>
<dbReference type="InterPro" id="IPR051541">
    <property type="entry name" value="PTS_SugarTrans_NitroReg"/>
</dbReference>
<dbReference type="EMBL" id="VIWP01000004">
    <property type="protein sequence ID" value="TWF53438.1"/>
    <property type="molecule type" value="Genomic_DNA"/>
</dbReference>
<dbReference type="Proteomes" id="UP000320653">
    <property type="component" value="Unassembled WGS sequence"/>
</dbReference>
<organism evidence="2 3">
    <name type="scientific">Neorhizobium alkalisoli</name>
    <dbReference type="NCBI Taxonomy" id="528178"/>
    <lineage>
        <taxon>Bacteria</taxon>
        <taxon>Pseudomonadati</taxon>
        <taxon>Pseudomonadota</taxon>
        <taxon>Alphaproteobacteria</taxon>
        <taxon>Hyphomicrobiales</taxon>
        <taxon>Rhizobiaceae</taxon>
        <taxon>Rhizobium/Agrobacterium group</taxon>
        <taxon>Neorhizobium</taxon>
    </lineage>
</organism>
<feature type="domain" description="PTS EIIA type-2" evidence="1">
    <location>
        <begin position="5"/>
        <end position="147"/>
    </location>
</feature>
<evidence type="ECO:0000313" key="3">
    <source>
        <dbReference type="Proteomes" id="UP000320653"/>
    </source>
</evidence>
<dbReference type="GO" id="GO:0030295">
    <property type="term" value="F:protein kinase activator activity"/>
    <property type="evidence" value="ECO:0007669"/>
    <property type="project" value="TreeGrafter"/>
</dbReference>
<dbReference type="Gene3D" id="3.40.930.10">
    <property type="entry name" value="Mannitol-specific EII, Chain A"/>
    <property type="match status" value="1"/>
</dbReference>
<keyword evidence="2" id="KW-0808">Transferase</keyword>
<evidence type="ECO:0000259" key="1">
    <source>
        <dbReference type="PROSITE" id="PS51094"/>
    </source>
</evidence>
<proteinExistence type="predicted"/>
<dbReference type="CDD" id="cd00211">
    <property type="entry name" value="PTS_IIA_fru"/>
    <property type="match status" value="1"/>
</dbReference>
<name>A0A561QSS2_9HYPH</name>
<protein>
    <submittedName>
        <fullName evidence="2">Phosphotransferase IIA-like nitrogen-regulatory protein PtsN</fullName>
    </submittedName>
</protein>
<dbReference type="PANTHER" id="PTHR47738">
    <property type="entry name" value="PTS SYSTEM FRUCTOSE-LIKE EIIA COMPONENT-RELATED"/>
    <property type="match status" value="1"/>
</dbReference>
<reference evidence="2 3" key="1">
    <citation type="submission" date="2019-06" db="EMBL/GenBank/DDBJ databases">
        <title>Sorghum-associated microbial communities from plants grown in Nebraska, USA.</title>
        <authorList>
            <person name="Schachtman D."/>
        </authorList>
    </citation>
    <scope>NUCLEOTIDE SEQUENCE [LARGE SCALE GENOMIC DNA]</scope>
    <source>
        <strain evidence="2 3">1225</strain>
    </source>
</reference>
<dbReference type="InterPro" id="IPR016152">
    <property type="entry name" value="PTrfase/Anion_transptr"/>
</dbReference>
<dbReference type="GO" id="GO:0016740">
    <property type="term" value="F:transferase activity"/>
    <property type="evidence" value="ECO:0007669"/>
    <property type="project" value="UniProtKB-KW"/>
</dbReference>
<dbReference type="SUPFAM" id="SSF55804">
    <property type="entry name" value="Phoshotransferase/anion transport protein"/>
    <property type="match status" value="1"/>
</dbReference>
<dbReference type="InterPro" id="IPR002178">
    <property type="entry name" value="PTS_EIIA_type-2_dom"/>
</dbReference>
<dbReference type="OrthoDB" id="95460at2"/>
<sequence>MKLADCLLPENIVLDLAAPSKQALIGKLSALAARRLGLEESEIARALTARENLGSTGIGGGVAIPHAAVMGLDRHFCLFARLSRPVDFEAVDEKPVDLVFLLLNPQRQPDHLNILSCIARRMRNDEIVAAIRAAASPDEVYLRICPTDVERN</sequence>
<gene>
    <name evidence="2" type="ORF">FHW37_104718</name>
</gene>